<dbReference type="Proteomes" id="UP000054485">
    <property type="component" value="Unassembled WGS sequence"/>
</dbReference>
<dbReference type="OrthoDB" id="2564267at2759"/>
<name>A0A0D0BGT9_9AGAM</name>
<dbReference type="AlphaFoldDB" id="A0A0D0BGT9"/>
<evidence type="ECO:0000313" key="2">
    <source>
        <dbReference type="EMBL" id="KIK48864.1"/>
    </source>
</evidence>
<feature type="region of interest" description="Disordered" evidence="1">
    <location>
        <begin position="222"/>
        <end position="300"/>
    </location>
</feature>
<feature type="compositionally biased region" description="Polar residues" evidence="1">
    <location>
        <begin position="576"/>
        <end position="600"/>
    </location>
</feature>
<reference evidence="2 3" key="1">
    <citation type="submission" date="2014-04" db="EMBL/GenBank/DDBJ databases">
        <authorList>
            <consortium name="DOE Joint Genome Institute"/>
            <person name="Kuo A."/>
            <person name="Ruytinx J."/>
            <person name="Rineau F."/>
            <person name="Colpaert J."/>
            <person name="Kohler A."/>
            <person name="Nagy L.G."/>
            <person name="Floudas D."/>
            <person name="Copeland A."/>
            <person name="Barry K.W."/>
            <person name="Cichocki N."/>
            <person name="Veneault-Fourrey C."/>
            <person name="LaButti K."/>
            <person name="Lindquist E.A."/>
            <person name="Lipzen A."/>
            <person name="Lundell T."/>
            <person name="Morin E."/>
            <person name="Murat C."/>
            <person name="Sun H."/>
            <person name="Tunlid A."/>
            <person name="Henrissat B."/>
            <person name="Grigoriev I.V."/>
            <person name="Hibbett D.S."/>
            <person name="Martin F."/>
            <person name="Nordberg H.P."/>
            <person name="Cantor M.N."/>
            <person name="Hua S.X."/>
        </authorList>
    </citation>
    <scope>NUCLEOTIDE SEQUENCE [LARGE SCALE GENOMIC DNA]</scope>
    <source>
        <strain evidence="2 3">UH-Slu-Lm8-n1</strain>
    </source>
</reference>
<feature type="compositionally biased region" description="Basic and acidic residues" evidence="1">
    <location>
        <begin position="739"/>
        <end position="748"/>
    </location>
</feature>
<accession>A0A0D0BGT9</accession>
<feature type="compositionally biased region" description="Acidic residues" evidence="1">
    <location>
        <begin position="721"/>
        <end position="731"/>
    </location>
</feature>
<gene>
    <name evidence="2" type="ORF">CY34DRAFT_515137</name>
</gene>
<keyword evidence="3" id="KW-1185">Reference proteome</keyword>
<feature type="region of interest" description="Disordered" evidence="1">
    <location>
        <begin position="401"/>
        <end position="421"/>
    </location>
</feature>
<dbReference type="STRING" id="930992.A0A0D0BGT9"/>
<organism evidence="2 3">
    <name type="scientific">Suillus luteus UH-Slu-Lm8-n1</name>
    <dbReference type="NCBI Taxonomy" id="930992"/>
    <lineage>
        <taxon>Eukaryota</taxon>
        <taxon>Fungi</taxon>
        <taxon>Dikarya</taxon>
        <taxon>Basidiomycota</taxon>
        <taxon>Agaricomycotina</taxon>
        <taxon>Agaricomycetes</taxon>
        <taxon>Agaricomycetidae</taxon>
        <taxon>Boletales</taxon>
        <taxon>Suillineae</taxon>
        <taxon>Suillaceae</taxon>
        <taxon>Suillus</taxon>
    </lineage>
</organism>
<feature type="region of interest" description="Disordered" evidence="1">
    <location>
        <begin position="178"/>
        <end position="209"/>
    </location>
</feature>
<dbReference type="EMBL" id="KN835135">
    <property type="protein sequence ID" value="KIK48864.1"/>
    <property type="molecule type" value="Genomic_DNA"/>
</dbReference>
<evidence type="ECO:0000313" key="3">
    <source>
        <dbReference type="Proteomes" id="UP000054485"/>
    </source>
</evidence>
<feature type="compositionally biased region" description="Basic and acidic residues" evidence="1">
    <location>
        <begin position="647"/>
        <end position="661"/>
    </location>
</feature>
<proteinExistence type="predicted"/>
<feature type="region of interest" description="Disordered" evidence="1">
    <location>
        <begin position="60"/>
        <end position="99"/>
    </location>
</feature>
<protein>
    <submittedName>
        <fullName evidence="2">Uncharacterized protein</fullName>
    </submittedName>
</protein>
<feature type="region of interest" description="Disordered" evidence="1">
    <location>
        <begin position="485"/>
        <end position="518"/>
    </location>
</feature>
<feature type="region of interest" description="Disordered" evidence="1">
    <location>
        <begin position="647"/>
        <end position="764"/>
    </location>
</feature>
<feature type="region of interest" description="Disordered" evidence="1">
    <location>
        <begin position="569"/>
        <end position="620"/>
    </location>
</feature>
<feature type="compositionally biased region" description="Acidic residues" evidence="1">
    <location>
        <begin position="87"/>
        <end position="99"/>
    </location>
</feature>
<feature type="compositionally biased region" description="Basic residues" evidence="1">
    <location>
        <begin position="669"/>
        <end position="679"/>
    </location>
</feature>
<feature type="compositionally biased region" description="Low complexity" evidence="1">
    <location>
        <begin position="680"/>
        <end position="702"/>
    </location>
</feature>
<evidence type="ECO:0000256" key="1">
    <source>
        <dbReference type="SAM" id="MobiDB-lite"/>
    </source>
</evidence>
<reference evidence="3" key="2">
    <citation type="submission" date="2015-01" db="EMBL/GenBank/DDBJ databases">
        <title>Evolutionary Origins and Diversification of the Mycorrhizal Mutualists.</title>
        <authorList>
            <consortium name="DOE Joint Genome Institute"/>
            <consortium name="Mycorrhizal Genomics Consortium"/>
            <person name="Kohler A."/>
            <person name="Kuo A."/>
            <person name="Nagy L.G."/>
            <person name="Floudas D."/>
            <person name="Copeland A."/>
            <person name="Barry K.W."/>
            <person name="Cichocki N."/>
            <person name="Veneault-Fourrey C."/>
            <person name="LaButti K."/>
            <person name="Lindquist E.A."/>
            <person name="Lipzen A."/>
            <person name="Lundell T."/>
            <person name="Morin E."/>
            <person name="Murat C."/>
            <person name="Riley R."/>
            <person name="Ohm R."/>
            <person name="Sun H."/>
            <person name="Tunlid A."/>
            <person name="Henrissat B."/>
            <person name="Grigoriev I.V."/>
            <person name="Hibbett D.S."/>
            <person name="Martin F."/>
        </authorList>
    </citation>
    <scope>NUCLEOTIDE SEQUENCE [LARGE SCALE GENOMIC DNA]</scope>
    <source>
        <strain evidence="3">UH-Slu-Lm8-n1</strain>
    </source>
</reference>
<feature type="compositionally biased region" description="Basic and acidic residues" evidence="1">
    <location>
        <begin position="184"/>
        <end position="194"/>
    </location>
</feature>
<feature type="compositionally biased region" description="Pro residues" evidence="1">
    <location>
        <begin position="501"/>
        <end position="512"/>
    </location>
</feature>
<feature type="compositionally biased region" description="Polar residues" evidence="1">
    <location>
        <begin position="251"/>
        <end position="268"/>
    </location>
</feature>
<dbReference type="HOGENOM" id="CLU_014992_0_0_1"/>
<dbReference type="InParanoid" id="A0A0D0BGT9"/>
<sequence>MAAPAAFSRLQLAAALLEYDNDPTNPYLPLVSAHDSAIFAHLRRGVGHSRKSTDYLGVAVPSEAGDSTPGHRRSRSSIDGLRNPFGADDDEELEDEEAGEVDLASWGLDQFIKDKAKAKGKAKAKSEVLPNPHPVMMMHRNARSAIDDGPRGRLSRPMSTGTMDDFGVGGAFLDAENTAGSDIARPRSSADLERMQSPQRPMPRRRESSHALIETLSVAPPLHSVPFPSVSIRDGSPGGERPTSLADLHTRTQSDTSMGSRNLLNSANVDADSSPFSVRPPSPDRASRFDPKVNHGRTASNATMGTMASKNMLAEDNPFAVRPPSPSRLSRFDPKVRARTMSVGSMGTRVLIDNDTEADSRRDRPYSTVELLRPKILVMPSPLQNVAPPPPPPPSFTPRIGFETSTDGPPLPPGARSANRSSTSLTNYMAPASAPIASNSFTPNPRASLTLSQLAFRNTLVVGGQRDIAYSDIDRRLPRAMKDGEQAKFEEPEEEESPVPVSVPLPPVPPPTETEMKRPAGKLYGRSLIDNLEHRKAEIKQKARVFTGDERPSMMVRGQIRRASTLIDPQTLGRPPSQNLDNAITPNPRQSLLRRNSSGSKPLLDMDGEKAPSNLGPGAEQLLSKSRSVFGVDTLWDLEMVKLRKMEEEEKAEAESRKKREEEEEERRSKKKKKGKAKGKGSAIPLESTSSPSLPSGSRIGSAPPTLPAIQRPILKRAPQVDDESESDSDNNNDVPKATLEKAADRWVSESSDEENEPRRTTGVGLRYLSNANASPQFPQLHGDDSEEDLPLTAAAQRVVRRASQLGSLGVDDDSEEDIPLTAAAARIAKRATHLPRHADDDDEDKPLVDVINRARSVNFDGRSRMDEDEDEDERPLGLRASRLPLASQTSLPFIGGEEDDDKPLAFHPEQQRRTQYQMFAQAQQQQQMMMQAQIQNGMFFNPAMMGSGVFTPMAVPSMMMGVPMAPPSPPPAHDAGKYGRVDRWRRDVAVEGE</sequence>